<evidence type="ECO:0000313" key="2">
    <source>
        <dbReference type="Proteomes" id="UP001241377"/>
    </source>
</evidence>
<evidence type="ECO:0000313" key="1">
    <source>
        <dbReference type="EMBL" id="KAJ9112898.1"/>
    </source>
</evidence>
<sequence length="290" mass="31581">MYLPSISSVTPTEAAASSVNWCAPSTSVTTGKTAATLPSQTSVDWQSTDLQDDVKKFVEATLAPDTLSLTLTLGTSDEGIPNNDGHEGIESPFTEPNSLQDGSGSHEQNDDVADETSLDPGMSKERIAEEQIQEIVAKWTEFLAAVEKLSPEQQEEEIKNLEDDLKDLLKGEGESVQELDGHEEIAKRILRMVPQEPGTSSGPSKDMIQKTRSRAVEVREVKTSNVPKTILIIIFGSLSGIVVVGCGIWVWFQRGNEIHTILDPIREFYRAISHVISLALARAKVLAGLQ</sequence>
<organism evidence="1 2">
    <name type="scientific">Naganishia cerealis</name>
    <dbReference type="NCBI Taxonomy" id="610337"/>
    <lineage>
        <taxon>Eukaryota</taxon>
        <taxon>Fungi</taxon>
        <taxon>Dikarya</taxon>
        <taxon>Basidiomycota</taxon>
        <taxon>Agaricomycotina</taxon>
        <taxon>Tremellomycetes</taxon>
        <taxon>Filobasidiales</taxon>
        <taxon>Filobasidiaceae</taxon>
        <taxon>Naganishia</taxon>
    </lineage>
</organism>
<dbReference type="EMBL" id="JASBWR010000003">
    <property type="protein sequence ID" value="KAJ9112898.1"/>
    <property type="molecule type" value="Genomic_DNA"/>
</dbReference>
<gene>
    <name evidence="1" type="ORF">QFC19_000453</name>
</gene>
<name>A0ACC2WMC9_9TREE</name>
<protein>
    <submittedName>
        <fullName evidence="1">Uncharacterized protein</fullName>
    </submittedName>
</protein>
<comment type="caution">
    <text evidence="1">The sequence shown here is derived from an EMBL/GenBank/DDBJ whole genome shotgun (WGS) entry which is preliminary data.</text>
</comment>
<reference evidence="1" key="1">
    <citation type="submission" date="2023-04" db="EMBL/GenBank/DDBJ databases">
        <title>Draft Genome sequencing of Naganishia species isolated from polar environments using Oxford Nanopore Technology.</title>
        <authorList>
            <person name="Leo P."/>
            <person name="Venkateswaran K."/>
        </authorList>
    </citation>
    <scope>NUCLEOTIDE SEQUENCE</scope>
    <source>
        <strain evidence="1">MNA-CCFEE 5261</strain>
    </source>
</reference>
<dbReference type="Proteomes" id="UP001241377">
    <property type="component" value="Unassembled WGS sequence"/>
</dbReference>
<accession>A0ACC2WMC9</accession>
<proteinExistence type="predicted"/>
<keyword evidence="2" id="KW-1185">Reference proteome</keyword>